<comment type="caution">
    <text evidence="1">The sequence shown here is derived from an EMBL/GenBank/DDBJ whole genome shotgun (WGS) entry which is preliminary data.</text>
</comment>
<organism evidence="1 2">
    <name type="scientific">Chitinilyticum piscinae</name>
    <dbReference type="NCBI Taxonomy" id="2866724"/>
    <lineage>
        <taxon>Bacteria</taxon>
        <taxon>Pseudomonadati</taxon>
        <taxon>Pseudomonadota</taxon>
        <taxon>Betaproteobacteria</taxon>
        <taxon>Neisseriales</taxon>
        <taxon>Chitinibacteraceae</taxon>
        <taxon>Chitinilyticum</taxon>
    </lineage>
</organism>
<dbReference type="RefSeq" id="WP_028454458.1">
    <property type="nucleotide sequence ID" value="NZ_JADFUA010000001.1"/>
</dbReference>
<dbReference type="Gene3D" id="1.25.40.10">
    <property type="entry name" value="Tetratricopeptide repeat domain"/>
    <property type="match status" value="1"/>
</dbReference>
<protein>
    <submittedName>
        <fullName evidence="1">Uncharacterized protein</fullName>
    </submittedName>
</protein>
<dbReference type="AlphaFoldDB" id="A0A8J7FGL3"/>
<name>A0A8J7FGL3_9NEIS</name>
<evidence type="ECO:0000313" key="2">
    <source>
        <dbReference type="Proteomes" id="UP000604481"/>
    </source>
</evidence>
<gene>
    <name evidence="1" type="ORF">INR99_00085</name>
</gene>
<evidence type="ECO:0000313" key="1">
    <source>
        <dbReference type="EMBL" id="MBE9607740.1"/>
    </source>
</evidence>
<dbReference type="Proteomes" id="UP000604481">
    <property type="component" value="Unassembled WGS sequence"/>
</dbReference>
<accession>A0A8J7FGL3</accession>
<proteinExistence type="predicted"/>
<keyword evidence="2" id="KW-1185">Reference proteome</keyword>
<sequence>MAQTHLAQLYMDGQQAPQNWEIVYAPFNLAANDATTNAAISIVLAAEQLSARDLAEAERLSKDIARPNNLKRAIEAYLRLSI</sequence>
<reference evidence="1 2" key="1">
    <citation type="submission" date="2020-10" db="EMBL/GenBank/DDBJ databases">
        <title>The genome sequence of Chitinilyticum litopenaei 4Y14.</title>
        <authorList>
            <person name="Liu Y."/>
        </authorList>
    </citation>
    <scope>NUCLEOTIDE SEQUENCE [LARGE SCALE GENOMIC DNA]</scope>
    <source>
        <strain evidence="1 2">4Y14</strain>
    </source>
</reference>
<dbReference type="EMBL" id="JADFUA010000001">
    <property type="protein sequence ID" value="MBE9607740.1"/>
    <property type="molecule type" value="Genomic_DNA"/>
</dbReference>
<dbReference type="InterPro" id="IPR011990">
    <property type="entry name" value="TPR-like_helical_dom_sf"/>
</dbReference>